<dbReference type="CDD" id="cd19941">
    <property type="entry name" value="TIL"/>
    <property type="match status" value="1"/>
</dbReference>
<protein>
    <recommendedName>
        <fullName evidence="8">VWFD domain-containing protein</fullName>
    </recommendedName>
</protein>
<dbReference type="Pfam" id="PF01826">
    <property type="entry name" value="TIL"/>
    <property type="match status" value="1"/>
</dbReference>
<keyword evidence="1" id="KW-0106">Calcium</keyword>
<accession>A0ABQ9FZY8</accession>
<name>A0ABQ9FZY8_TEGGR</name>
<dbReference type="InterPro" id="IPR000884">
    <property type="entry name" value="TSP1_rpt"/>
</dbReference>
<dbReference type="Gene3D" id="2.10.25.10">
    <property type="entry name" value="Laminin"/>
    <property type="match status" value="1"/>
</dbReference>
<feature type="domain" description="VWFD" evidence="4">
    <location>
        <begin position="119"/>
        <end position="164"/>
    </location>
</feature>
<comment type="caution">
    <text evidence="6">The sequence shown here is derived from an EMBL/GenBank/DDBJ whole genome shotgun (WGS) entry which is preliminary data.</text>
</comment>
<dbReference type="PANTHER" id="PTHR11339:SF386">
    <property type="entry name" value="HEMOLECTIN, ISOFORM A"/>
    <property type="match status" value="1"/>
</dbReference>
<dbReference type="Pfam" id="PF00094">
    <property type="entry name" value="VWD"/>
    <property type="match status" value="1"/>
</dbReference>
<dbReference type="InterPro" id="IPR036084">
    <property type="entry name" value="Ser_inhib-like_sf"/>
</dbReference>
<dbReference type="SMART" id="SM00209">
    <property type="entry name" value="TSP1"/>
    <property type="match status" value="1"/>
</dbReference>
<keyword evidence="2" id="KW-1015">Disulfide bond</keyword>
<evidence type="ECO:0000256" key="2">
    <source>
        <dbReference type="ARBA" id="ARBA00023157"/>
    </source>
</evidence>
<dbReference type="PROSITE" id="PS50092">
    <property type="entry name" value="TSP1"/>
    <property type="match status" value="1"/>
</dbReference>
<organism evidence="6 7">
    <name type="scientific">Tegillarca granosa</name>
    <name type="common">Malaysian cockle</name>
    <name type="synonym">Anadara granosa</name>
    <dbReference type="NCBI Taxonomy" id="220873"/>
    <lineage>
        <taxon>Eukaryota</taxon>
        <taxon>Metazoa</taxon>
        <taxon>Spiralia</taxon>
        <taxon>Lophotrochozoa</taxon>
        <taxon>Mollusca</taxon>
        <taxon>Bivalvia</taxon>
        <taxon>Autobranchia</taxon>
        <taxon>Pteriomorphia</taxon>
        <taxon>Arcoida</taxon>
        <taxon>Arcoidea</taxon>
        <taxon>Arcidae</taxon>
        <taxon>Tegillarca</taxon>
    </lineage>
</organism>
<evidence type="ECO:0000259" key="4">
    <source>
        <dbReference type="Pfam" id="PF00094"/>
    </source>
</evidence>
<reference evidence="6 7" key="1">
    <citation type="submission" date="2022-12" db="EMBL/GenBank/DDBJ databases">
        <title>Chromosome-level genome of Tegillarca granosa.</title>
        <authorList>
            <person name="Kim J."/>
        </authorList>
    </citation>
    <scope>NUCLEOTIDE SEQUENCE [LARGE SCALE GENOMIC DNA]</scope>
    <source>
        <strain evidence="6">Teg-2019</strain>
        <tissue evidence="6">Adductor muscle</tissue>
    </source>
</reference>
<dbReference type="SUPFAM" id="SSF57567">
    <property type="entry name" value="Serine protease inhibitors"/>
    <property type="match status" value="1"/>
</dbReference>
<dbReference type="Pfam" id="PF00090">
    <property type="entry name" value="TSP_1"/>
    <property type="match status" value="1"/>
</dbReference>
<dbReference type="InterPro" id="IPR050780">
    <property type="entry name" value="Mucin_vWF_Thrombospondin_sf"/>
</dbReference>
<dbReference type="PANTHER" id="PTHR11339">
    <property type="entry name" value="EXTRACELLULAR MATRIX GLYCOPROTEIN RELATED"/>
    <property type="match status" value="1"/>
</dbReference>
<dbReference type="InterPro" id="IPR036383">
    <property type="entry name" value="TSP1_rpt_sf"/>
</dbReference>
<dbReference type="Proteomes" id="UP001217089">
    <property type="component" value="Unassembled WGS sequence"/>
</dbReference>
<gene>
    <name evidence="6" type="ORF">KUTeg_001195</name>
</gene>
<keyword evidence="3" id="KW-0325">Glycoprotein</keyword>
<evidence type="ECO:0000313" key="6">
    <source>
        <dbReference type="EMBL" id="KAJ8321253.1"/>
    </source>
</evidence>
<evidence type="ECO:0000259" key="5">
    <source>
        <dbReference type="Pfam" id="PF01826"/>
    </source>
</evidence>
<evidence type="ECO:0000313" key="7">
    <source>
        <dbReference type="Proteomes" id="UP001217089"/>
    </source>
</evidence>
<proteinExistence type="predicted"/>
<keyword evidence="7" id="KW-1185">Reference proteome</keyword>
<evidence type="ECO:0008006" key="8">
    <source>
        <dbReference type="Google" id="ProtNLM"/>
    </source>
</evidence>
<dbReference type="InterPro" id="IPR001846">
    <property type="entry name" value="VWF_type-D"/>
</dbReference>
<sequence length="478" mass="52191">MQENNVVLGYFIPEELVQSYKNTGVEKRYLTNCNLANEDPKCHTKRNGLIKGMEKFTRISVRVVNGNWSPWSSWSNCVTDFATYSRSRYRTCTNPAPQGGQFCYGISKEVEACNKTCICTGLGDPHYTTFDKQQITFNGPCKYILAETRDPFGQCSFRVEVKHEMFGKAAYADYVDCGLVVEIDKTRAVKIKFPKLGAVYGICGDCNGKKDDYKTKNGHDVSHSPNKYNLIGNSYQANVHSCKPNNSTDSFCNPLKNPALLASIGTTSICSQLNPVNKKSIFLACNVVNAVKALAMFMMCVFDFCMLAQQPSQQHTGACHIINNYAADCYKMKLVSPTAVGAICPPKCQSNSLFNPSMTGCPNSCANPSASKNCSLPNVPGCACNPGFILDSGSKCVLPSQCGCKIPNGNYYPVGTSVVINNCRTKYVCSGTPPVFHKYNQTPCGQYAVCQTVNGVDQCVCPPGLSGNPHTGCYSRVF</sequence>
<evidence type="ECO:0000256" key="1">
    <source>
        <dbReference type="ARBA" id="ARBA00022837"/>
    </source>
</evidence>
<feature type="domain" description="TIL" evidence="5">
    <location>
        <begin position="348"/>
        <end position="402"/>
    </location>
</feature>
<dbReference type="Gene3D" id="2.20.100.10">
    <property type="entry name" value="Thrombospondin type-1 (TSP1) repeat"/>
    <property type="match status" value="1"/>
</dbReference>
<dbReference type="InterPro" id="IPR002919">
    <property type="entry name" value="TIL_dom"/>
</dbReference>
<dbReference type="SUPFAM" id="SSF82895">
    <property type="entry name" value="TSP-1 type 1 repeat"/>
    <property type="match status" value="1"/>
</dbReference>
<evidence type="ECO:0000256" key="3">
    <source>
        <dbReference type="ARBA" id="ARBA00023180"/>
    </source>
</evidence>
<dbReference type="EMBL" id="JARBDR010000108">
    <property type="protein sequence ID" value="KAJ8321253.1"/>
    <property type="molecule type" value="Genomic_DNA"/>
</dbReference>